<comment type="similarity">
    <text evidence="1 7">Belongs to the Arg-specific ADP-ribosyltransferase family.</text>
</comment>
<dbReference type="GO" id="GO:0106274">
    <property type="term" value="F:NAD+-protein-arginine ADP-ribosyltransferase activity"/>
    <property type="evidence" value="ECO:0007669"/>
    <property type="project" value="UniProtKB-EC"/>
</dbReference>
<keyword evidence="7" id="KW-0520">NAD</keyword>
<keyword evidence="4" id="KW-0548">Nucleotidyltransferase</keyword>
<dbReference type="SUPFAM" id="SSF56399">
    <property type="entry name" value="ADP-ribosylation"/>
    <property type="match status" value="1"/>
</dbReference>
<dbReference type="EMBL" id="JBHFQA010000016">
    <property type="protein sequence ID" value="KAL2085630.1"/>
    <property type="molecule type" value="Genomic_DNA"/>
</dbReference>
<proteinExistence type="inferred from homology"/>
<dbReference type="EC" id="2.4.2.31" evidence="7"/>
<evidence type="ECO:0000256" key="5">
    <source>
        <dbReference type="ARBA" id="ARBA00022857"/>
    </source>
</evidence>
<keyword evidence="3 7" id="KW-0808">Transferase</keyword>
<dbReference type="PANTHER" id="PTHR10339:SF27">
    <property type="entry name" value="NAD(P)(+)--ARGININE ADP-RIBOSYLTRANSFERASE"/>
    <property type="match status" value="1"/>
</dbReference>
<evidence type="ECO:0000256" key="1">
    <source>
        <dbReference type="ARBA" id="ARBA00009558"/>
    </source>
</evidence>
<dbReference type="Gene3D" id="3.90.176.10">
    <property type="entry name" value="Toxin ADP-ribosyltransferase, Chain A, domain 1"/>
    <property type="match status" value="1"/>
</dbReference>
<gene>
    <name evidence="8" type="ORF">ACEWY4_018950</name>
</gene>
<comment type="catalytic activity">
    <reaction evidence="6 7">
        <text>L-arginyl-[protein] + NAD(+) = N(omega)-(ADP-D-ribosyl)-L-arginyl-[protein] + nicotinamide + H(+)</text>
        <dbReference type="Rhea" id="RHEA:19149"/>
        <dbReference type="Rhea" id="RHEA-COMP:10532"/>
        <dbReference type="Rhea" id="RHEA-COMP:15087"/>
        <dbReference type="ChEBI" id="CHEBI:15378"/>
        <dbReference type="ChEBI" id="CHEBI:17154"/>
        <dbReference type="ChEBI" id="CHEBI:29965"/>
        <dbReference type="ChEBI" id="CHEBI:57540"/>
        <dbReference type="ChEBI" id="CHEBI:142554"/>
        <dbReference type="EC" id="2.4.2.31"/>
    </reaction>
</comment>
<reference evidence="8 9" key="1">
    <citation type="submission" date="2024-09" db="EMBL/GenBank/DDBJ databases">
        <title>A chromosome-level genome assembly of Gray's grenadier anchovy, Coilia grayii.</title>
        <authorList>
            <person name="Fu Z."/>
        </authorList>
    </citation>
    <scope>NUCLEOTIDE SEQUENCE [LARGE SCALE GENOMIC DNA]</scope>
    <source>
        <strain evidence="8">G4</strain>
        <tissue evidence="8">Muscle</tissue>
    </source>
</reference>
<dbReference type="Proteomes" id="UP001591681">
    <property type="component" value="Unassembled WGS sequence"/>
</dbReference>
<dbReference type="Pfam" id="PF01129">
    <property type="entry name" value="ART"/>
    <property type="match status" value="1"/>
</dbReference>
<keyword evidence="5 7" id="KW-0521">NADP</keyword>
<evidence type="ECO:0000256" key="4">
    <source>
        <dbReference type="ARBA" id="ARBA00022695"/>
    </source>
</evidence>
<sequence>MDMAPHAVDDAYSACRNKMLTKILAKDGILQKELKANTEFQSAWNSAIHCSPPFPGGRPQHVQAFQAFGDNEGFSKKFNEAVKTKGGNMNMYTDQFQLKSLHFLLMDAMHILNNGSHCQTVYSGVLDDFTAKKGDKVRFGEFFSVSSFKSYAEEGCVDEGTLFLIDTCSVVDLYKHACYPQHTTMLLSPVEVFNVVDVTTGKTDCAKEIALASSGFLSYHDCYLFPTMPTTSVPATATTRSASDTTAPAAKGSSAQSVNPCGLALLTTVFHVVFVIL</sequence>
<evidence type="ECO:0000256" key="7">
    <source>
        <dbReference type="RuleBase" id="RU361228"/>
    </source>
</evidence>
<evidence type="ECO:0000256" key="3">
    <source>
        <dbReference type="ARBA" id="ARBA00022679"/>
    </source>
</evidence>
<evidence type="ECO:0000256" key="2">
    <source>
        <dbReference type="ARBA" id="ARBA00022676"/>
    </source>
</evidence>
<name>A0ABD1JG94_9TELE</name>
<protein>
    <recommendedName>
        <fullName evidence="7">NAD(P)(+)--arginine ADP-ribosyltransferase</fullName>
        <ecNumber evidence="7">2.4.2.31</ecNumber>
    </recommendedName>
    <alternativeName>
        <fullName evidence="7">Mono(ADP-ribosyl)transferase</fullName>
    </alternativeName>
</protein>
<accession>A0ABD1JG94</accession>
<dbReference type="InterPro" id="IPR050999">
    <property type="entry name" value="ADP-ribosyltransferase_ARG"/>
</dbReference>
<dbReference type="PANTHER" id="PTHR10339">
    <property type="entry name" value="ADP-RIBOSYLTRANSFERASE"/>
    <property type="match status" value="1"/>
</dbReference>
<keyword evidence="2 7" id="KW-0328">Glycosyltransferase</keyword>
<keyword evidence="9" id="KW-1185">Reference proteome</keyword>
<dbReference type="InterPro" id="IPR000768">
    <property type="entry name" value="ART"/>
</dbReference>
<comment type="caution">
    <text evidence="8">The sequence shown here is derived from an EMBL/GenBank/DDBJ whole genome shotgun (WGS) entry which is preliminary data.</text>
</comment>
<dbReference type="PRINTS" id="PR00970">
    <property type="entry name" value="RIBTRNSFRASE"/>
</dbReference>
<dbReference type="AlphaFoldDB" id="A0ABD1JG94"/>
<organism evidence="8 9">
    <name type="scientific">Coilia grayii</name>
    <name type="common">Gray's grenadier anchovy</name>
    <dbReference type="NCBI Taxonomy" id="363190"/>
    <lineage>
        <taxon>Eukaryota</taxon>
        <taxon>Metazoa</taxon>
        <taxon>Chordata</taxon>
        <taxon>Craniata</taxon>
        <taxon>Vertebrata</taxon>
        <taxon>Euteleostomi</taxon>
        <taxon>Actinopterygii</taxon>
        <taxon>Neopterygii</taxon>
        <taxon>Teleostei</taxon>
        <taxon>Clupei</taxon>
        <taxon>Clupeiformes</taxon>
        <taxon>Clupeoidei</taxon>
        <taxon>Engraulidae</taxon>
        <taxon>Coilinae</taxon>
        <taxon>Coilia</taxon>
    </lineage>
</organism>
<evidence type="ECO:0000313" key="9">
    <source>
        <dbReference type="Proteomes" id="UP001591681"/>
    </source>
</evidence>
<dbReference type="GO" id="GO:0016779">
    <property type="term" value="F:nucleotidyltransferase activity"/>
    <property type="evidence" value="ECO:0007669"/>
    <property type="project" value="UniProtKB-KW"/>
</dbReference>
<evidence type="ECO:0000313" key="8">
    <source>
        <dbReference type="EMBL" id="KAL2085630.1"/>
    </source>
</evidence>
<evidence type="ECO:0000256" key="6">
    <source>
        <dbReference type="ARBA" id="ARBA00047597"/>
    </source>
</evidence>